<keyword evidence="3" id="KW-1185">Reference proteome</keyword>
<sequence length="112" mass="12846">MRRTNIHHPAIIALMMTGQGAHDESSKTKANDPEKPNELDKFPKEGEEIENLPPVQPDVDPLERENPDLDEWEENEELDIDDEDLEKEAAIEQHIPQGQTIVVDRRMGKDEL</sequence>
<gene>
    <name evidence="2" type="ORF">ACFS7Y_01385</name>
</gene>
<evidence type="ECO:0000256" key="1">
    <source>
        <dbReference type="SAM" id="MobiDB-lite"/>
    </source>
</evidence>
<proteinExistence type="predicted"/>
<accession>A0ABW6BAL4</accession>
<reference evidence="3" key="1">
    <citation type="journal article" date="2019" name="Int. J. Syst. Evol. Microbiol.">
        <title>The Global Catalogue of Microorganisms (GCM) 10K type strain sequencing project: providing services to taxonomists for standard genome sequencing and annotation.</title>
        <authorList>
            <consortium name="The Broad Institute Genomics Platform"/>
            <consortium name="The Broad Institute Genome Sequencing Center for Infectious Disease"/>
            <person name="Wu L."/>
            <person name="Ma J."/>
        </authorList>
    </citation>
    <scope>NUCLEOTIDE SEQUENCE [LARGE SCALE GENOMIC DNA]</scope>
    <source>
        <strain evidence="3">KCTC 22814</strain>
    </source>
</reference>
<dbReference type="RefSeq" id="WP_320183811.1">
    <property type="nucleotide sequence ID" value="NZ_CP138332.1"/>
</dbReference>
<evidence type="ECO:0000313" key="3">
    <source>
        <dbReference type="Proteomes" id="UP001597525"/>
    </source>
</evidence>
<name>A0ABW6BAL4_9SPHI</name>
<comment type="caution">
    <text evidence="2">The sequence shown here is derived from an EMBL/GenBank/DDBJ whole genome shotgun (WGS) entry which is preliminary data.</text>
</comment>
<dbReference type="EMBL" id="JBHUPB010000003">
    <property type="protein sequence ID" value="MFD2966017.1"/>
    <property type="molecule type" value="Genomic_DNA"/>
</dbReference>
<feature type="compositionally biased region" description="Basic and acidic residues" evidence="1">
    <location>
        <begin position="21"/>
        <end position="46"/>
    </location>
</feature>
<organism evidence="2 3">
    <name type="scientific">Sphingobacterium bambusae</name>
    <dbReference type="NCBI Taxonomy" id="662858"/>
    <lineage>
        <taxon>Bacteria</taxon>
        <taxon>Pseudomonadati</taxon>
        <taxon>Bacteroidota</taxon>
        <taxon>Sphingobacteriia</taxon>
        <taxon>Sphingobacteriales</taxon>
        <taxon>Sphingobacteriaceae</taxon>
        <taxon>Sphingobacterium</taxon>
    </lineage>
</organism>
<evidence type="ECO:0000313" key="2">
    <source>
        <dbReference type="EMBL" id="MFD2966017.1"/>
    </source>
</evidence>
<feature type="region of interest" description="Disordered" evidence="1">
    <location>
        <begin position="16"/>
        <end position="72"/>
    </location>
</feature>
<dbReference type="Proteomes" id="UP001597525">
    <property type="component" value="Unassembled WGS sequence"/>
</dbReference>
<protein>
    <submittedName>
        <fullName evidence="2">Uncharacterized protein</fullName>
    </submittedName>
</protein>